<comment type="similarity">
    <text evidence="10">In the C-terminal section; belongs to the DAO family.</text>
</comment>
<dbReference type="NCBIfam" id="TIGR03197">
    <property type="entry name" value="MnmC_Cterm"/>
    <property type="match status" value="1"/>
</dbReference>
<dbReference type="GO" id="GO:0004808">
    <property type="term" value="F:tRNA (5-methylaminomethyl-2-thiouridylate)(34)-methyltransferase activity"/>
    <property type="evidence" value="ECO:0007669"/>
    <property type="project" value="UniProtKB-EC"/>
</dbReference>
<keyword evidence="2 10" id="KW-0489">Methyltransferase</keyword>
<dbReference type="InterPro" id="IPR023032">
    <property type="entry name" value="tRNA_MAMT_biosynth_bifunc_MnmC"/>
</dbReference>
<feature type="domain" description="MnmC-like methyltransferase" evidence="12">
    <location>
        <begin position="116"/>
        <end position="236"/>
    </location>
</feature>
<evidence type="ECO:0000256" key="4">
    <source>
        <dbReference type="ARBA" id="ARBA00022679"/>
    </source>
</evidence>
<comment type="catalytic activity">
    <reaction evidence="10">
        <text>5-aminomethyl-2-thiouridine(34) in tRNA + S-adenosyl-L-methionine = 5-methylaminomethyl-2-thiouridine(34) in tRNA + S-adenosyl-L-homocysteine + H(+)</text>
        <dbReference type="Rhea" id="RHEA:19569"/>
        <dbReference type="Rhea" id="RHEA-COMP:10195"/>
        <dbReference type="Rhea" id="RHEA-COMP:10197"/>
        <dbReference type="ChEBI" id="CHEBI:15378"/>
        <dbReference type="ChEBI" id="CHEBI:57856"/>
        <dbReference type="ChEBI" id="CHEBI:59789"/>
        <dbReference type="ChEBI" id="CHEBI:74454"/>
        <dbReference type="ChEBI" id="CHEBI:74455"/>
        <dbReference type="EC" id="2.1.1.61"/>
    </reaction>
</comment>
<dbReference type="InterPro" id="IPR029063">
    <property type="entry name" value="SAM-dependent_MTases_sf"/>
</dbReference>
<dbReference type="Gene3D" id="3.50.50.60">
    <property type="entry name" value="FAD/NAD(P)-binding domain"/>
    <property type="match status" value="1"/>
</dbReference>
<dbReference type="PANTHER" id="PTHR13847">
    <property type="entry name" value="SARCOSINE DEHYDROGENASE-RELATED"/>
    <property type="match status" value="1"/>
</dbReference>
<keyword evidence="1 10" id="KW-0963">Cytoplasm</keyword>
<comment type="subcellular location">
    <subcellularLocation>
        <location evidence="10">Cytoplasm</location>
    </subcellularLocation>
</comment>
<evidence type="ECO:0000256" key="9">
    <source>
        <dbReference type="ARBA" id="ARBA00023268"/>
    </source>
</evidence>
<comment type="function">
    <text evidence="10">Catalyzes the last two steps in the biosynthesis of 5-methylaminomethyl-2-thiouridine (mnm(5)s(2)U) at the wobble position (U34) in tRNA. Catalyzes the FAD-dependent demodification of cmnm(5)s(2)U34 to nm(5)s(2)U34, followed by the transfer of a methyl group from S-adenosyl-L-methionine to nm(5)s(2)U34, to form mnm(5)s(2)U34.</text>
</comment>
<comment type="similarity">
    <text evidence="10">In the N-terminal section; belongs to the methyltransferase superfamily. tRNA (mnm(5)s(2)U34)-methyltransferase family.</text>
</comment>
<proteinExistence type="inferred from homology"/>
<dbReference type="Pfam" id="PF05430">
    <property type="entry name" value="Methyltransf_30"/>
    <property type="match status" value="1"/>
</dbReference>
<dbReference type="GO" id="GO:0050660">
    <property type="term" value="F:flavin adenine dinucleotide binding"/>
    <property type="evidence" value="ECO:0007669"/>
    <property type="project" value="UniProtKB-UniRule"/>
</dbReference>
<evidence type="ECO:0000256" key="3">
    <source>
        <dbReference type="ARBA" id="ARBA00022630"/>
    </source>
</evidence>
<evidence type="ECO:0000259" key="12">
    <source>
        <dbReference type="Pfam" id="PF05430"/>
    </source>
</evidence>
<dbReference type="EMBL" id="FLOC01000001">
    <property type="protein sequence ID" value="SBS24795.1"/>
    <property type="molecule type" value="Genomic_DNA"/>
</dbReference>
<accession>A0A1A8SZA9</accession>
<dbReference type="EC" id="1.5.-.-" evidence="10"/>
<dbReference type="STRING" id="295068.MAQ5080_00102"/>
<dbReference type="OrthoDB" id="9786494at2"/>
<sequence length="650" mass="71741">MLTSYQLELPALNFGEDGVPRSSAFDDVYFDKDAGLDETRYVFLEHNQLSERFRQLPAKQGFTIAETGFGTGLNFLCAWQLFLETAPQDTWLHFASVEKFPLSKEKLQQSLAMWPSLAELAKPLIEHYPTLCHGLHTLFFPEQRTTLTLWFGEASEGFAALNGTVDAWFLDGFAPSKNPEMWSDELFQNILRLSQPGTTFATFTAAGIVRRGLKAHGFEVQKVKGFGHKREMMLGTFAPSQDTPAVAQAAPWFAIKQPSNVSKVLVIGSGIAGATTAAALADKGIAVDVWEQGEQVACGASGNAQGMLYPKLGASDTPVNRFYLSAYLYANRFYNALDQEAILWQQSGLLQLPKSDAEHAKFTKMLNSQLYPDSIIKAHKQGLELPLSGWIRPQAVCERLLQHPRIQLSLNTQLQSLEQTQTGWLASNQHGRAEYSHVVICTANEQDALAAWQQWPTKPIRGQVTQLAVNHLAEDDQNLIHQVNKVLCGEGYLSPELDGQINFGATYDLGNDSLKVSEQSHRDNLAKLAALLPVDTDQVDLAACQGRVAMRCTVADYTPIVGPLSQHSELVTKYAPLRQNAKWQSDEACELISGLFVNLGHGSRGLVSAPLSGFYLSNLILDELAALEQGVIEALHPNRFTIRQLKRGEA</sequence>
<reference evidence="13 14" key="1">
    <citation type="submission" date="2016-06" db="EMBL/GenBank/DDBJ databases">
        <authorList>
            <person name="Kjaerup R.B."/>
            <person name="Dalgaard T.S."/>
            <person name="Juul-Madsen H.R."/>
        </authorList>
    </citation>
    <scope>NUCLEOTIDE SEQUENCE [LARGE SCALE GENOMIC DNA]</scope>
    <source>
        <strain evidence="13 14">CECT 5080</strain>
    </source>
</reference>
<evidence type="ECO:0000256" key="8">
    <source>
        <dbReference type="ARBA" id="ARBA00023002"/>
    </source>
</evidence>
<evidence type="ECO:0000256" key="1">
    <source>
        <dbReference type="ARBA" id="ARBA00022490"/>
    </source>
</evidence>
<dbReference type="HAMAP" id="MF_01102">
    <property type="entry name" value="MnmC"/>
    <property type="match status" value="1"/>
</dbReference>
<feature type="domain" description="FAD dependent oxidoreductase" evidence="11">
    <location>
        <begin position="263"/>
        <end position="618"/>
    </location>
</feature>
<evidence type="ECO:0000256" key="6">
    <source>
        <dbReference type="ARBA" id="ARBA00022694"/>
    </source>
</evidence>
<dbReference type="GO" id="GO:0005737">
    <property type="term" value="C:cytoplasm"/>
    <property type="evidence" value="ECO:0007669"/>
    <property type="project" value="UniProtKB-SubCell"/>
</dbReference>
<dbReference type="InterPro" id="IPR006076">
    <property type="entry name" value="FAD-dep_OxRdtase"/>
</dbReference>
<dbReference type="PANTHER" id="PTHR13847:SF283">
    <property type="entry name" value="TRNA 5-METHYLAMINOMETHYL-2-THIOURIDINE BIOSYNTHESIS BIFUNCTIONAL PROTEIN MNMC"/>
    <property type="match status" value="1"/>
</dbReference>
<keyword evidence="14" id="KW-1185">Reference proteome</keyword>
<evidence type="ECO:0000256" key="2">
    <source>
        <dbReference type="ARBA" id="ARBA00022603"/>
    </source>
</evidence>
<dbReference type="AlphaFoldDB" id="A0A1A8SZA9"/>
<keyword evidence="9 10" id="KW-0511">Multifunctional enzyme</keyword>
<dbReference type="NCBIfam" id="NF033855">
    <property type="entry name" value="tRNA_MNMC2"/>
    <property type="match status" value="1"/>
</dbReference>
<dbReference type="InterPro" id="IPR008471">
    <property type="entry name" value="MnmC-like_methylTransf"/>
</dbReference>
<dbReference type="GO" id="GO:0016645">
    <property type="term" value="F:oxidoreductase activity, acting on the CH-NH group of donors"/>
    <property type="evidence" value="ECO:0007669"/>
    <property type="project" value="InterPro"/>
</dbReference>
<comment type="cofactor">
    <cofactor evidence="10">
        <name>FAD</name>
        <dbReference type="ChEBI" id="CHEBI:57692"/>
    </cofactor>
</comment>
<dbReference type="SUPFAM" id="SSF51905">
    <property type="entry name" value="FAD/NAD(P)-binding domain"/>
    <property type="match status" value="1"/>
</dbReference>
<keyword evidence="4 10" id="KW-0808">Transferase</keyword>
<keyword evidence="3 10" id="KW-0285">Flavoprotein</keyword>
<organism evidence="13 14">
    <name type="scientific">Marinomonas aquimarina</name>
    <dbReference type="NCBI Taxonomy" id="295068"/>
    <lineage>
        <taxon>Bacteria</taxon>
        <taxon>Pseudomonadati</taxon>
        <taxon>Pseudomonadota</taxon>
        <taxon>Gammaproteobacteria</taxon>
        <taxon>Oceanospirillales</taxon>
        <taxon>Oceanospirillaceae</taxon>
        <taxon>Marinomonas</taxon>
    </lineage>
</organism>
<keyword evidence="7 10" id="KW-0274">FAD</keyword>
<keyword evidence="5 10" id="KW-0949">S-adenosyl-L-methionine</keyword>
<keyword evidence="6 10" id="KW-0819">tRNA processing</keyword>
<dbReference type="EC" id="2.1.1.61" evidence="10"/>
<dbReference type="RefSeq" id="WP_067203975.1">
    <property type="nucleotide sequence ID" value="NZ_FLOC01000001.1"/>
</dbReference>
<evidence type="ECO:0000313" key="13">
    <source>
        <dbReference type="EMBL" id="SBS24795.1"/>
    </source>
</evidence>
<dbReference type="Gene3D" id="3.40.50.150">
    <property type="entry name" value="Vaccinia Virus protein VP39"/>
    <property type="match status" value="1"/>
</dbReference>
<evidence type="ECO:0000313" key="14">
    <source>
        <dbReference type="Proteomes" id="UP000092627"/>
    </source>
</evidence>
<dbReference type="Gene3D" id="3.30.9.10">
    <property type="entry name" value="D-Amino Acid Oxidase, subunit A, domain 2"/>
    <property type="match status" value="1"/>
</dbReference>
<feature type="region of interest" description="tRNA (mnm(5)s(2)U34)-methyltransferase" evidence="10">
    <location>
        <begin position="1"/>
        <end position="238"/>
    </location>
</feature>
<evidence type="ECO:0000256" key="5">
    <source>
        <dbReference type="ARBA" id="ARBA00022691"/>
    </source>
</evidence>
<dbReference type="GO" id="GO:0032259">
    <property type="term" value="P:methylation"/>
    <property type="evidence" value="ECO:0007669"/>
    <property type="project" value="UniProtKB-KW"/>
</dbReference>
<dbReference type="InterPro" id="IPR047785">
    <property type="entry name" value="tRNA_MNMC2"/>
</dbReference>
<gene>
    <name evidence="13" type="primary">mnmC_1</name>
    <name evidence="10" type="synonym">mnmC</name>
    <name evidence="13" type="ORF">MAQ5080_00102</name>
</gene>
<protein>
    <recommendedName>
        <fullName evidence="10">tRNA 5-methylaminomethyl-2-thiouridine biosynthesis bifunctional protein MnmC</fullName>
        <shortName evidence="10">tRNA mnm(5)s(2)U biosynthesis bifunctional protein</shortName>
    </recommendedName>
    <domain>
        <recommendedName>
            <fullName evidence="10">tRNA (mnm(5)s(2)U34)-methyltransferase</fullName>
            <ecNumber evidence="10">2.1.1.61</ecNumber>
        </recommendedName>
    </domain>
    <domain>
        <recommendedName>
            <fullName evidence="10">FAD-dependent cmnm(5)s(2)U34 oxidoreductase</fullName>
            <ecNumber evidence="10">1.5.-.-</ecNumber>
        </recommendedName>
    </domain>
</protein>
<dbReference type="GO" id="GO:0002097">
    <property type="term" value="P:tRNA wobble base modification"/>
    <property type="evidence" value="ECO:0007669"/>
    <property type="project" value="UniProtKB-UniRule"/>
</dbReference>
<dbReference type="InterPro" id="IPR017610">
    <property type="entry name" value="tRNA_S-uridine_synth_MnmC_C"/>
</dbReference>
<evidence type="ECO:0000259" key="11">
    <source>
        <dbReference type="Pfam" id="PF01266"/>
    </source>
</evidence>
<dbReference type="NCBIfam" id="NF002481">
    <property type="entry name" value="PRK01747.1-2"/>
    <property type="match status" value="1"/>
</dbReference>
<dbReference type="Proteomes" id="UP000092627">
    <property type="component" value="Unassembled WGS sequence"/>
</dbReference>
<dbReference type="Pfam" id="PF01266">
    <property type="entry name" value="DAO"/>
    <property type="match status" value="1"/>
</dbReference>
<feature type="region of interest" description="FAD-dependent cmnm(5)s(2)U34 oxidoreductase" evidence="10">
    <location>
        <begin position="267"/>
        <end position="650"/>
    </location>
</feature>
<dbReference type="SUPFAM" id="SSF54373">
    <property type="entry name" value="FAD-linked reductases, C-terminal domain"/>
    <property type="match status" value="1"/>
</dbReference>
<name>A0A1A8SZA9_9GAMM</name>
<dbReference type="InterPro" id="IPR036188">
    <property type="entry name" value="FAD/NAD-bd_sf"/>
</dbReference>
<evidence type="ECO:0000256" key="10">
    <source>
        <dbReference type="HAMAP-Rule" id="MF_01102"/>
    </source>
</evidence>
<keyword evidence="8 10" id="KW-0560">Oxidoreductase</keyword>
<evidence type="ECO:0000256" key="7">
    <source>
        <dbReference type="ARBA" id="ARBA00022827"/>
    </source>
</evidence>